<reference evidence="1 2" key="1">
    <citation type="submission" date="2018-03" db="EMBL/GenBank/DDBJ databases">
        <title>Genomic Encyclopedia of Archaeal and Bacterial Type Strains, Phase II (KMG-II): from individual species to whole genera.</title>
        <authorList>
            <person name="Goeker M."/>
        </authorList>
    </citation>
    <scope>NUCLEOTIDE SEQUENCE [LARGE SCALE GENOMIC DNA]</scope>
    <source>
        <strain evidence="1 2">DSM 13175</strain>
    </source>
</reference>
<protein>
    <submittedName>
        <fullName evidence="1">Uncharacterized protein</fullName>
    </submittedName>
</protein>
<evidence type="ECO:0000313" key="1">
    <source>
        <dbReference type="EMBL" id="PRY83395.1"/>
    </source>
</evidence>
<evidence type="ECO:0000313" key="2">
    <source>
        <dbReference type="Proteomes" id="UP000238205"/>
    </source>
</evidence>
<sequence>MSRIEALLEQYKDKLVIVDEKKDGLSSLRELVDLTEEPIEKLTAPHLNSIIGESIYSKDPPNTDELNMTLFKVVENEKSKRYYNDLNKIIQSSSPEPLYFWDRAIYCIVKDNRDILALDNLQLLYDYQVNQGITKKEYKEKSTDLLRYLEVFDMYYG</sequence>
<gene>
    <name evidence="1" type="ORF">CLV38_1041</name>
</gene>
<accession>A0A2T0W9K5</accession>
<dbReference type="EMBL" id="PVTO01000004">
    <property type="protein sequence ID" value="PRY83395.1"/>
    <property type="molecule type" value="Genomic_DNA"/>
</dbReference>
<organism evidence="1 2">
    <name type="scientific">Alkalibacterium olivapovliticus</name>
    <dbReference type="NCBI Taxonomy" id="99907"/>
    <lineage>
        <taxon>Bacteria</taxon>
        <taxon>Bacillati</taxon>
        <taxon>Bacillota</taxon>
        <taxon>Bacilli</taxon>
        <taxon>Lactobacillales</taxon>
        <taxon>Carnobacteriaceae</taxon>
        <taxon>Alkalibacterium</taxon>
    </lineage>
</organism>
<keyword evidence="2" id="KW-1185">Reference proteome</keyword>
<proteinExistence type="predicted"/>
<dbReference type="AlphaFoldDB" id="A0A2T0W9K5"/>
<dbReference type="Proteomes" id="UP000238205">
    <property type="component" value="Unassembled WGS sequence"/>
</dbReference>
<dbReference type="RefSeq" id="WP_106191244.1">
    <property type="nucleotide sequence ID" value="NZ_PVTO01000004.1"/>
</dbReference>
<comment type="caution">
    <text evidence="1">The sequence shown here is derived from an EMBL/GenBank/DDBJ whole genome shotgun (WGS) entry which is preliminary data.</text>
</comment>
<name>A0A2T0W9K5_9LACT</name>